<gene>
    <name evidence="3" type="primary">Cni-K03A11.5</name>
    <name evidence="3" type="synonym">Cnig_chr_X.g25613</name>
    <name evidence="3" type="ORF">B9Z55_025613</name>
</gene>
<sequence>MIQMDSWLVFGIIAVFVGDIVCDKYSCTSDYYVHRPLETFQRSDPIFNSPCSCAQDWNTMFCNQTLTALHENINPLPTVCICRKFNDNRAKCQQFITRCFSRKNNECSSIYTSSILTTFRCSCCFNQPKEWCNQLKCKNREPDFSNPDTTCVCHHNPADYPYDICKNLFPRDSDFANRQAILDKNRERSQGTVEYVELLGKRVSTSVVSYIIVGLLLSVSVLTLVMLVLGGKRLRQKRAERQRQIRLARETLILQRADDDRYLPSA</sequence>
<evidence type="ECO:0000313" key="3">
    <source>
        <dbReference type="EMBL" id="PIC20393.1"/>
    </source>
</evidence>
<keyword evidence="4" id="KW-1185">Reference proteome</keyword>
<evidence type="ECO:0000256" key="2">
    <source>
        <dbReference type="SAM" id="SignalP"/>
    </source>
</evidence>
<keyword evidence="1" id="KW-1133">Transmembrane helix</keyword>
<feature type="chain" id="PRO_5013889075" evidence="2">
    <location>
        <begin position="23"/>
        <end position="266"/>
    </location>
</feature>
<dbReference type="OrthoDB" id="5865324at2759"/>
<dbReference type="EMBL" id="PDUG01000006">
    <property type="protein sequence ID" value="PIC20393.1"/>
    <property type="molecule type" value="Genomic_DNA"/>
</dbReference>
<evidence type="ECO:0000256" key="1">
    <source>
        <dbReference type="SAM" id="Phobius"/>
    </source>
</evidence>
<dbReference type="AlphaFoldDB" id="A0A2G5SZL4"/>
<feature type="transmembrane region" description="Helical" evidence="1">
    <location>
        <begin position="207"/>
        <end position="229"/>
    </location>
</feature>
<protein>
    <submittedName>
        <fullName evidence="3">Uncharacterized protein</fullName>
    </submittedName>
</protein>
<comment type="caution">
    <text evidence="3">The sequence shown here is derived from an EMBL/GenBank/DDBJ whole genome shotgun (WGS) entry which is preliminary data.</text>
</comment>
<keyword evidence="1" id="KW-0472">Membrane</keyword>
<dbReference type="Proteomes" id="UP000230233">
    <property type="component" value="Chromosome X"/>
</dbReference>
<keyword evidence="1" id="KW-0812">Transmembrane</keyword>
<reference evidence="4" key="1">
    <citation type="submission" date="2017-10" db="EMBL/GenBank/DDBJ databases">
        <title>Rapid genome shrinkage in a self-fertile nematode reveals novel sperm competition proteins.</title>
        <authorList>
            <person name="Yin D."/>
            <person name="Schwarz E.M."/>
            <person name="Thomas C.G."/>
            <person name="Felde R.L."/>
            <person name="Korf I.F."/>
            <person name="Cutter A.D."/>
            <person name="Schartner C.M."/>
            <person name="Ralston E.J."/>
            <person name="Meyer B.J."/>
            <person name="Haag E.S."/>
        </authorList>
    </citation>
    <scope>NUCLEOTIDE SEQUENCE [LARGE SCALE GENOMIC DNA]</scope>
    <source>
        <strain evidence="4">JU1422</strain>
    </source>
</reference>
<accession>A0A2G5SZL4</accession>
<name>A0A2G5SZL4_9PELO</name>
<organism evidence="3 4">
    <name type="scientific">Caenorhabditis nigoni</name>
    <dbReference type="NCBI Taxonomy" id="1611254"/>
    <lineage>
        <taxon>Eukaryota</taxon>
        <taxon>Metazoa</taxon>
        <taxon>Ecdysozoa</taxon>
        <taxon>Nematoda</taxon>
        <taxon>Chromadorea</taxon>
        <taxon>Rhabditida</taxon>
        <taxon>Rhabditina</taxon>
        <taxon>Rhabditomorpha</taxon>
        <taxon>Rhabditoidea</taxon>
        <taxon>Rhabditidae</taxon>
        <taxon>Peloderinae</taxon>
        <taxon>Caenorhabditis</taxon>
    </lineage>
</organism>
<keyword evidence="2" id="KW-0732">Signal</keyword>
<proteinExistence type="predicted"/>
<feature type="signal peptide" evidence="2">
    <location>
        <begin position="1"/>
        <end position="22"/>
    </location>
</feature>
<evidence type="ECO:0000313" key="4">
    <source>
        <dbReference type="Proteomes" id="UP000230233"/>
    </source>
</evidence>